<dbReference type="PANTHER" id="PTHR16950">
    <property type="entry name" value="ZINC TRANSPORTER SLC39A7 HISTIDINE-RICH MEMBRANE PROTEIN KE4"/>
    <property type="match status" value="1"/>
</dbReference>
<evidence type="ECO:0000313" key="7">
    <source>
        <dbReference type="Proteomes" id="UP000318422"/>
    </source>
</evidence>
<evidence type="ECO:0000313" key="6">
    <source>
        <dbReference type="EMBL" id="GEC95844.1"/>
    </source>
</evidence>
<proteinExistence type="predicted"/>
<organism evidence="6 7">
    <name type="scientific">Zoogloea ramigera</name>
    <dbReference type="NCBI Taxonomy" id="350"/>
    <lineage>
        <taxon>Bacteria</taxon>
        <taxon>Pseudomonadati</taxon>
        <taxon>Pseudomonadota</taxon>
        <taxon>Betaproteobacteria</taxon>
        <taxon>Rhodocyclales</taxon>
        <taxon>Zoogloeaceae</taxon>
        <taxon>Zoogloea</taxon>
    </lineage>
</organism>
<evidence type="ECO:0000256" key="2">
    <source>
        <dbReference type="ARBA" id="ARBA00022692"/>
    </source>
</evidence>
<dbReference type="InterPro" id="IPR003689">
    <property type="entry name" value="ZIP"/>
</dbReference>
<feature type="transmembrane region" description="Helical" evidence="5">
    <location>
        <begin position="134"/>
        <end position="159"/>
    </location>
</feature>
<name>A0A4Y4CWK7_ZOORA</name>
<dbReference type="RefSeq" id="WP_246093541.1">
    <property type="nucleotide sequence ID" value="NZ_BJNV01000029.1"/>
</dbReference>
<dbReference type="Proteomes" id="UP000318422">
    <property type="component" value="Unassembled WGS sequence"/>
</dbReference>
<comment type="subcellular location">
    <subcellularLocation>
        <location evidence="1">Membrane</location>
        <topology evidence="1">Multi-pass membrane protein</topology>
    </subcellularLocation>
</comment>
<feature type="transmembrane region" description="Helical" evidence="5">
    <location>
        <begin position="240"/>
        <end position="261"/>
    </location>
</feature>
<dbReference type="PANTHER" id="PTHR16950:SF16">
    <property type="entry name" value="ZINC TRANSPORTER ZIP13"/>
    <property type="match status" value="1"/>
</dbReference>
<dbReference type="Pfam" id="PF02535">
    <property type="entry name" value="Zip"/>
    <property type="match status" value="1"/>
</dbReference>
<dbReference type="AlphaFoldDB" id="A0A4Y4CWK7"/>
<dbReference type="GO" id="GO:0016020">
    <property type="term" value="C:membrane"/>
    <property type="evidence" value="ECO:0007669"/>
    <property type="project" value="UniProtKB-SubCell"/>
</dbReference>
<feature type="transmembrane region" description="Helical" evidence="5">
    <location>
        <begin position="40"/>
        <end position="57"/>
    </location>
</feature>
<dbReference type="GO" id="GO:0046873">
    <property type="term" value="F:metal ion transmembrane transporter activity"/>
    <property type="evidence" value="ECO:0007669"/>
    <property type="project" value="InterPro"/>
</dbReference>
<keyword evidence="2 5" id="KW-0812">Transmembrane</keyword>
<evidence type="ECO:0000256" key="3">
    <source>
        <dbReference type="ARBA" id="ARBA00022989"/>
    </source>
</evidence>
<feature type="transmembrane region" description="Helical" evidence="5">
    <location>
        <begin position="207"/>
        <end position="228"/>
    </location>
</feature>
<evidence type="ECO:0000256" key="4">
    <source>
        <dbReference type="ARBA" id="ARBA00023136"/>
    </source>
</evidence>
<keyword evidence="4 5" id="KW-0472">Membrane</keyword>
<reference evidence="6 7" key="1">
    <citation type="submission" date="2019-06" db="EMBL/GenBank/DDBJ databases">
        <title>Whole genome shotgun sequence of Zoogloea ramigera NBRC 15342.</title>
        <authorList>
            <person name="Hosoyama A."/>
            <person name="Uohara A."/>
            <person name="Ohji S."/>
            <person name="Ichikawa N."/>
        </authorList>
    </citation>
    <scope>NUCLEOTIDE SEQUENCE [LARGE SCALE GENOMIC DNA]</scope>
    <source>
        <strain evidence="6 7">NBRC 15342</strain>
    </source>
</reference>
<gene>
    <name evidence="6" type="ORF">ZRA01_19170</name>
</gene>
<sequence length="266" mass="28021">MTMTPIAWIVLMSLAGGLLSVLVASGVSYAARPHWVPVLISYAIGALLGAAFLEVLPHAIEAAESPEKAAMNILAGILLFFVLEKLVLWRHCHDEGCAGHEPHSHGHGHGGHEHGRSGLLILVGDTFHNFVDGVLIAAAFVESTPLGIVTALAIIAHEIPQELGDFLILLHSGYSRGKALAFNLLSSLATLVGGILAYFALSEMQQLVPVFLALAAASMIYVAVADLIPGLHRRTELRATAQQVLLIAAGIASIVFAHPLAERALG</sequence>
<comment type="caution">
    <text evidence="6">The sequence shown here is derived from an EMBL/GenBank/DDBJ whole genome shotgun (WGS) entry which is preliminary data.</text>
</comment>
<keyword evidence="3 5" id="KW-1133">Transmembrane helix</keyword>
<protein>
    <submittedName>
        <fullName evidence="6">ZIP family metal transporter</fullName>
    </submittedName>
</protein>
<feature type="transmembrane region" description="Helical" evidence="5">
    <location>
        <begin position="180"/>
        <end position="201"/>
    </location>
</feature>
<evidence type="ECO:0000256" key="5">
    <source>
        <dbReference type="SAM" id="Phobius"/>
    </source>
</evidence>
<accession>A0A4Y4CWK7</accession>
<feature type="transmembrane region" description="Helical" evidence="5">
    <location>
        <begin position="69"/>
        <end position="89"/>
    </location>
</feature>
<keyword evidence="7" id="KW-1185">Reference proteome</keyword>
<dbReference type="EMBL" id="BJNV01000029">
    <property type="protein sequence ID" value="GEC95844.1"/>
    <property type="molecule type" value="Genomic_DNA"/>
</dbReference>
<evidence type="ECO:0000256" key="1">
    <source>
        <dbReference type="ARBA" id="ARBA00004141"/>
    </source>
</evidence>